<keyword evidence="4" id="KW-0546">Nucleotide metabolism</keyword>
<protein>
    <recommendedName>
        <fullName evidence="2">dUTP diphosphatase</fullName>
        <ecNumber evidence="2">3.6.1.23</ecNumber>
    </recommendedName>
</protein>
<dbReference type="EC" id="3.6.1.23" evidence="2"/>
<dbReference type="CDD" id="cd07557">
    <property type="entry name" value="trimeric_dUTPase"/>
    <property type="match status" value="1"/>
</dbReference>
<name>A0A1I3WFM3_9LACT</name>
<keyword evidence="3" id="KW-0378">Hydrolase</keyword>
<dbReference type="Gene3D" id="2.70.40.10">
    <property type="match status" value="1"/>
</dbReference>
<dbReference type="OrthoDB" id="9809956at2"/>
<keyword evidence="8" id="KW-1185">Reference proteome</keyword>
<proteinExistence type="inferred from homology"/>
<dbReference type="GO" id="GO:0004170">
    <property type="term" value="F:dUTP diphosphatase activity"/>
    <property type="evidence" value="ECO:0007669"/>
    <property type="project" value="UniProtKB-EC"/>
</dbReference>
<dbReference type="InterPro" id="IPR029054">
    <property type="entry name" value="dUTPase-like"/>
</dbReference>
<sequence length="178" mass="19617">MNEHIRGFEVVSKYKEETIDLPVRATKGSAGYDLKAAKDTVIPSIWKALLANNGLENLLEGSPIKEENKEFLASTLVPTGVKAFMPEQEYLLLANRSSNPMKKQLALPNGIGIIDADYYGNANNEGEIFVQLVNYGFEDILVKKGERIAQGIFTPYKIIDNEVNEFQTRIGGFGSSGS</sequence>
<evidence type="ECO:0000259" key="6">
    <source>
        <dbReference type="Pfam" id="PF00692"/>
    </source>
</evidence>
<evidence type="ECO:0000256" key="2">
    <source>
        <dbReference type="ARBA" id="ARBA00012379"/>
    </source>
</evidence>
<organism evidence="7 8">
    <name type="scientific">Marinilactibacillus piezotolerans</name>
    <dbReference type="NCBI Taxonomy" id="258723"/>
    <lineage>
        <taxon>Bacteria</taxon>
        <taxon>Bacillati</taxon>
        <taxon>Bacillota</taxon>
        <taxon>Bacilli</taxon>
        <taxon>Lactobacillales</taxon>
        <taxon>Carnobacteriaceae</taxon>
        <taxon>Marinilactibacillus</taxon>
    </lineage>
</organism>
<feature type="domain" description="dUTPase-like" evidence="6">
    <location>
        <begin position="74"/>
        <end position="177"/>
    </location>
</feature>
<dbReference type="RefSeq" id="WP_072693504.1">
    <property type="nucleotide sequence ID" value="NZ_FOSJ01000008.1"/>
</dbReference>
<dbReference type="PANTHER" id="PTHR11241">
    <property type="entry name" value="DEOXYURIDINE 5'-TRIPHOSPHATE NUCLEOTIDOHYDROLASE"/>
    <property type="match status" value="1"/>
</dbReference>
<accession>A0A1I3WFM3</accession>
<dbReference type="AlphaFoldDB" id="A0A1I3WFM3"/>
<dbReference type="EMBL" id="FOSJ01000008">
    <property type="protein sequence ID" value="SFK06190.1"/>
    <property type="molecule type" value="Genomic_DNA"/>
</dbReference>
<dbReference type="GO" id="GO:0046081">
    <property type="term" value="P:dUTP catabolic process"/>
    <property type="evidence" value="ECO:0007669"/>
    <property type="project" value="InterPro"/>
</dbReference>
<evidence type="ECO:0000256" key="4">
    <source>
        <dbReference type="ARBA" id="ARBA00023080"/>
    </source>
</evidence>
<dbReference type="Proteomes" id="UP000199589">
    <property type="component" value="Unassembled WGS sequence"/>
</dbReference>
<comment type="catalytic activity">
    <reaction evidence="5">
        <text>dUTP + H2O = dUMP + diphosphate + H(+)</text>
        <dbReference type="Rhea" id="RHEA:10248"/>
        <dbReference type="ChEBI" id="CHEBI:15377"/>
        <dbReference type="ChEBI" id="CHEBI:15378"/>
        <dbReference type="ChEBI" id="CHEBI:33019"/>
        <dbReference type="ChEBI" id="CHEBI:61555"/>
        <dbReference type="ChEBI" id="CHEBI:246422"/>
        <dbReference type="EC" id="3.6.1.23"/>
    </reaction>
</comment>
<dbReference type="InterPro" id="IPR036157">
    <property type="entry name" value="dUTPase-like_sf"/>
</dbReference>
<dbReference type="GO" id="GO:0000287">
    <property type="term" value="F:magnesium ion binding"/>
    <property type="evidence" value="ECO:0007669"/>
    <property type="project" value="InterPro"/>
</dbReference>
<evidence type="ECO:0000313" key="7">
    <source>
        <dbReference type="EMBL" id="SFK06190.1"/>
    </source>
</evidence>
<evidence type="ECO:0000256" key="1">
    <source>
        <dbReference type="ARBA" id="ARBA00006581"/>
    </source>
</evidence>
<gene>
    <name evidence="7" type="ORF">SAMN04488569_10088</name>
</gene>
<dbReference type="InterPro" id="IPR033704">
    <property type="entry name" value="dUTPase_trimeric"/>
</dbReference>
<comment type="similarity">
    <text evidence="1">Belongs to the dUTPase family.</text>
</comment>
<dbReference type="PANTHER" id="PTHR11241:SF0">
    <property type="entry name" value="DEOXYURIDINE 5'-TRIPHOSPHATE NUCLEOTIDOHYDROLASE"/>
    <property type="match status" value="1"/>
</dbReference>
<dbReference type="STRING" id="258723.GCA_900169305_01394"/>
<reference evidence="8" key="1">
    <citation type="submission" date="2016-10" db="EMBL/GenBank/DDBJ databases">
        <authorList>
            <person name="Varghese N."/>
            <person name="Submissions S."/>
        </authorList>
    </citation>
    <scope>NUCLEOTIDE SEQUENCE [LARGE SCALE GENOMIC DNA]</scope>
    <source>
        <strain evidence="8">DSM 16108</strain>
    </source>
</reference>
<dbReference type="GO" id="GO:0006226">
    <property type="term" value="P:dUMP biosynthetic process"/>
    <property type="evidence" value="ECO:0007669"/>
    <property type="project" value="InterPro"/>
</dbReference>
<dbReference type="SUPFAM" id="SSF51283">
    <property type="entry name" value="dUTPase-like"/>
    <property type="match status" value="1"/>
</dbReference>
<evidence type="ECO:0000256" key="5">
    <source>
        <dbReference type="ARBA" id="ARBA00047686"/>
    </source>
</evidence>
<dbReference type="InterPro" id="IPR008181">
    <property type="entry name" value="dUTPase"/>
</dbReference>
<dbReference type="Pfam" id="PF00692">
    <property type="entry name" value="dUTPase"/>
    <property type="match status" value="1"/>
</dbReference>
<evidence type="ECO:0000313" key="8">
    <source>
        <dbReference type="Proteomes" id="UP000199589"/>
    </source>
</evidence>
<evidence type="ECO:0000256" key="3">
    <source>
        <dbReference type="ARBA" id="ARBA00022801"/>
    </source>
</evidence>